<accession>A0A4V2YD28</accession>
<comment type="caution">
    <text evidence="1">The sequence shown here is derived from an EMBL/GenBank/DDBJ whole genome shotgun (WGS) entry which is preliminary data.</text>
</comment>
<evidence type="ECO:0000313" key="2">
    <source>
        <dbReference type="Proteomes" id="UP000295172"/>
    </source>
</evidence>
<dbReference type="EMBL" id="SMKR01000254">
    <property type="protein sequence ID" value="TDD13786.1"/>
    <property type="molecule type" value="Genomic_DNA"/>
</dbReference>
<dbReference type="SUPFAM" id="SSF53187">
    <property type="entry name" value="Zn-dependent exopeptidases"/>
    <property type="match status" value="1"/>
</dbReference>
<feature type="non-terminal residue" evidence="1">
    <location>
        <position position="70"/>
    </location>
</feature>
<dbReference type="Gene3D" id="3.40.630.10">
    <property type="entry name" value="Zn peptidases"/>
    <property type="match status" value="1"/>
</dbReference>
<gene>
    <name evidence="1" type="ORF">E1218_34005</name>
</gene>
<keyword evidence="1" id="KW-0378">Hydrolase</keyword>
<protein>
    <submittedName>
        <fullName evidence="1">Amidohydrolase</fullName>
    </submittedName>
</protein>
<keyword evidence="2" id="KW-1185">Reference proteome</keyword>
<name>A0A4V2YD28_9ACTN</name>
<evidence type="ECO:0000313" key="1">
    <source>
        <dbReference type="EMBL" id="TDD13786.1"/>
    </source>
</evidence>
<organism evidence="1 2">
    <name type="scientific">Kribbella turkmenica</name>
    <dbReference type="NCBI Taxonomy" id="2530375"/>
    <lineage>
        <taxon>Bacteria</taxon>
        <taxon>Bacillati</taxon>
        <taxon>Actinomycetota</taxon>
        <taxon>Actinomycetes</taxon>
        <taxon>Propionibacteriales</taxon>
        <taxon>Kribbellaceae</taxon>
        <taxon>Kribbella</taxon>
    </lineage>
</organism>
<dbReference type="Proteomes" id="UP000295172">
    <property type="component" value="Unassembled WGS sequence"/>
</dbReference>
<sequence>MTISQQVLLTDLQSRVAAVRDEIVAVRRDLHAHPELGWHEVRTTELIRKRLVAAGLSPQVLPTGTGLICD</sequence>
<dbReference type="AlphaFoldDB" id="A0A4V2YD28"/>
<reference evidence="1 2" key="1">
    <citation type="submission" date="2019-02" db="EMBL/GenBank/DDBJ databases">
        <title>Draft genome sequences of novel Actinobacteria.</title>
        <authorList>
            <person name="Sahin N."/>
            <person name="Ay H."/>
            <person name="Saygin H."/>
        </authorList>
    </citation>
    <scope>NUCLEOTIDE SEQUENCE [LARGE SCALE GENOMIC DNA]</scope>
    <source>
        <strain evidence="1 2">16K104</strain>
    </source>
</reference>
<proteinExistence type="predicted"/>
<dbReference type="GO" id="GO:0016787">
    <property type="term" value="F:hydrolase activity"/>
    <property type="evidence" value="ECO:0007669"/>
    <property type="project" value="UniProtKB-KW"/>
</dbReference>